<feature type="transmembrane region" description="Helical" evidence="1">
    <location>
        <begin position="204"/>
        <end position="224"/>
    </location>
</feature>
<feature type="transmembrane region" description="Helical" evidence="1">
    <location>
        <begin position="141"/>
        <end position="162"/>
    </location>
</feature>
<dbReference type="Pfam" id="PF12773">
    <property type="entry name" value="DZR"/>
    <property type="match status" value="1"/>
</dbReference>
<dbReference type="EMBL" id="CP017151">
    <property type="protein sequence ID" value="AOR74464.1"/>
    <property type="molecule type" value="Genomic_DNA"/>
</dbReference>
<feature type="transmembrane region" description="Helical" evidence="1">
    <location>
        <begin position="305"/>
        <end position="326"/>
    </location>
</feature>
<accession>A0A1D7ZX81</accession>
<keyword evidence="1" id="KW-0472">Membrane</keyword>
<gene>
    <name evidence="3" type="ORF">LACFE_CDS1007</name>
</gene>
<name>A0A1D7ZX81_LIMFE</name>
<reference evidence="3 4" key="1">
    <citation type="submission" date="2016-09" db="EMBL/GenBank/DDBJ databases">
        <title>Genome Sequence of the Lactobacillus fermentum strain NCC2970 (CNCM I-5068).</title>
        <authorList>
            <person name="Barretto C."/>
            <person name="Ngom-Bru C."/>
            <person name="Genevaz A."/>
            <person name="Fournier C."/>
            <person name="Moine D."/>
            <person name="Kassam M."/>
            <person name="Iltis A."/>
            <person name="Sagory-Zalkind P."/>
            <person name="Faucherand G."/>
            <person name="Descombes P."/>
            <person name="Duboux S."/>
        </authorList>
    </citation>
    <scope>NUCLEOTIDE SEQUENCE [LARGE SCALE GENOMIC DNA]</scope>
    <source>
        <strain evidence="3 4">NCC2970</strain>
    </source>
</reference>
<keyword evidence="1" id="KW-1133">Transmembrane helix</keyword>
<protein>
    <recommendedName>
        <fullName evidence="2">DZANK-type domain-containing protein</fullName>
    </recommendedName>
</protein>
<keyword evidence="1" id="KW-0812">Transmembrane</keyword>
<organism evidence="3 4">
    <name type="scientific">Limosilactobacillus fermentum</name>
    <name type="common">Lactobacillus fermentum</name>
    <dbReference type="NCBI Taxonomy" id="1613"/>
    <lineage>
        <taxon>Bacteria</taxon>
        <taxon>Bacillati</taxon>
        <taxon>Bacillota</taxon>
        <taxon>Bacilli</taxon>
        <taxon>Lactobacillales</taxon>
        <taxon>Lactobacillaceae</taxon>
        <taxon>Limosilactobacillus</taxon>
    </lineage>
</organism>
<dbReference type="Proteomes" id="UP000094714">
    <property type="component" value="Chromosome"/>
</dbReference>
<evidence type="ECO:0000313" key="3">
    <source>
        <dbReference type="EMBL" id="AOR74464.1"/>
    </source>
</evidence>
<dbReference type="InterPro" id="IPR025874">
    <property type="entry name" value="DZR"/>
</dbReference>
<dbReference type="RefSeq" id="WP_069775950.1">
    <property type="nucleotide sequence ID" value="NZ_CP017151.1"/>
</dbReference>
<feature type="domain" description="DZANK-type" evidence="2">
    <location>
        <begin position="12"/>
        <end position="79"/>
    </location>
</feature>
<evidence type="ECO:0000313" key="4">
    <source>
        <dbReference type="Proteomes" id="UP000094714"/>
    </source>
</evidence>
<evidence type="ECO:0000259" key="2">
    <source>
        <dbReference type="Pfam" id="PF12773"/>
    </source>
</evidence>
<dbReference type="PATRIC" id="fig|1613.112.peg.1058"/>
<dbReference type="AlphaFoldDB" id="A0A1D7ZX81"/>
<proteinExistence type="predicted"/>
<sequence>MINQGVEIMQTCPNCGAQMPADTKFCTNCGAQLAVAEAKPAAAPQSTAPTTKEEAPQATPNVCPICGEPYEEGTKFCTNYGQPLTAEKKEPGVAASAMNAASTAVKNVDTDRLKAGAVGYWSWLWGSVKAPTKVVQPKFKYTGVLTIVGETLLAMLAIFAVLTRALHAATSAFGGSWFDTLAIINGHTGTGAASTTPSATGLLFRGWLFAIVAALLMIACAYLLQRVSQREPENDFWVFTNQVVHETNLIAFFNLALLVIALLFTYTTVVIFMVILFSLDLSLLTVSLYRAVLRSDHGAGSLDPVYAGLILAVAIGLIYMLFSFLVGQELVASALKSFGDFMDSLF</sequence>
<evidence type="ECO:0000256" key="1">
    <source>
        <dbReference type="SAM" id="Phobius"/>
    </source>
</evidence>